<dbReference type="EMBL" id="AJIL01000019">
    <property type="protein sequence ID" value="KNF03132.1"/>
    <property type="molecule type" value="Genomic_DNA"/>
</dbReference>
<feature type="domain" description="Protein YTP1-like C-terminal" evidence="1">
    <location>
        <begin position="35"/>
        <end position="84"/>
    </location>
</feature>
<dbReference type="PANTHER" id="PTHR31685:SF2">
    <property type="entry name" value="PROTEIN YTP1"/>
    <property type="match status" value="1"/>
</dbReference>
<evidence type="ECO:0000313" key="2">
    <source>
        <dbReference type="EMBL" id="KNF03132.1"/>
    </source>
</evidence>
<accession>A0A0L0VVB0</accession>
<dbReference type="AlphaFoldDB" id="A0A0L0VVB0"/>
<dbReference type="Proteomes" id="UP000054564">
    <property type="component" value="Unassembled WGS sequence"/>
</dbReference>
<keyword evidence="3" id="KW-1185">Reference proteome</keyword>
<gene>
    <name evidence="2" type="ORF">PSTG_03717</name>
</gene>
<evidence type="ECO:0000259" key="1">
    <source>
        <dbReference type="Pfam" id="PF10355"/>
    </source>
</evidence>
<dbReference type="OrthoDB" id="4137487at2759"/>
<organism evidence="2 3">
    <name type="scientific">Puccinia striiformis f. sp. tritici PST-78</name>
    <dbReference type="NCBI Taxonomy" id="1165861"/>
    <lineage>
        <taxon>Eukaryota</taxon>
        <taxon>Fungi</taxon>
        <taxon>Dikarya</taxon>
        <taxon>Basidiomycota</taxon>
        <taxon>Pucciniomycotina</taxon>
        <taxon>Pucciniomycetes</taxon>
        <taxon>Pucciniales</taxon>
        <taxon>Pucciniaceae</taxon>
        <taxon>Puccinia</taxon>
    </lineage>
</organism>
<evidence type="ECO:0000313" key="3">
    <source>
        <dbReference type="Proteomes" id="UP000054564"/>
    </source>
</evidence>
<name>A0A0L0VVB0_9BASI</name>
<sequence>MSGRYDHLQHASLGVIWACPGGLELDIYLSGAGRQSVIPVLVIIITGLVFQLHQRSLELSARLHGAFGAILMQAAGLVKIIDVFRQPLAVAPRLEALDHRTPLPLTISGYAPTHHVILCDINIG</sequence>
<reference evidence="3" key="1">
    <citation type="submission" date="2014-03" db="EMBL/GenBank/DDBJ databases">
        <title>The Genome Sequence of Puccinia striiformis f. sp. tritici PST-78.</title>
        <authorList>
            <consortium name="The Broad Institute Genome Sequencing Platform"/>
            <person name="Cuomo C."/>
            <person name="Hulbert S."/>
            <person name="Chen X."/>
            <person name="Walker B."/>
            <person name="Young S.K."/>
            <person name="Zeng Q."/>
            <person name="Gargeya S."/>
            <person name="Fitzgerald M."/>
            <person name="Haas B."/>
            <person name="Abouelleil A."/>
            <person name="Alvarado L."/>
            <person name="Arachchi H.M."/>
            <person name="Berlin A.M."/>
            <person name="Chapman S.B."/>
            <person name="Goldberg J."/>
            <person name="Griggs A."/>
            <person name="Gujja S."/>
            <person name="Hansen M."/>
            <person name="Howarth C."/>
            <person name="Imamovic A."/>
            <person name="Larimer J."/>
            <person name="McCowan C."/>
            <person name="Montmayeur A."/>
            <person name="Murphy C."/>
            <person name="Neiman D."/>
            <person name="Pearson M."/>
            <person name="Priest M."/>
            <person name="Roberts A."/>
            <person name="Saif S."/>
            <person name="Shea T."/>
            <person name="Sisk P."/>
            <person name="Sykes S."/>
            <person name="Wortman J."/>
            <person name="Nusbaum C."/>
            <person name="Birren B."/>
        </authorList>
    </citation>
    <scope>NUCLEOTIDE SEQUENCE [LARGE SCALE GENOMIC DNA]</scope>
    <source>
        <strain evidence="3">race PST-78</strain>
    </source>
</reference>
<dbReference type="PANTHER" id="PTHR31685">
    <property type="entry name" value="INTEGRAL MEMBRANE PROTEIN (AFU_ORTHOLOGUE AFUA_6G12730)-RELATED"/>
    <property type="match status" value="1"/>
</dbReference>
<protein>
    <recommendedName>
        <fullName evidence="1">Protein YTP1-like C-terminal domain-containing protein</fullName>
    </recommendedName>
</protein>
<dbReference type="Pfam" id="PF10355">
    <property type="entry name" value="Ytp1"/>
    <property type="match status" value="1"/>
</dbReference>
<dbReference type="STRING" id="1165861.A0A0L0VVB0"/>
<dbReference type="InterPro" id="IPR018827">
    <property type="entry name" value="YTP1_C"/>
</dbReference>
<proteinExistence type="predicted"/>
<comment type="caution">
    <text evidence="2">The sequence shown here is derived from an EMBL/GenBank/DDBJ whole genome shotgun (WGS) entry which is preliminary data.</text>
</comment>